<keyword evidence="1" id="KW-0732">Signal</keyword>
<evidence type="ECO:0008006" key="4">
    <source>
        <dbReference type="Google" id="ProtNLM"/>
    </source>
</evidence>
<keyword evidence="3" id="KW-1185">Reference proteome</keyword>
<dbReference type="Proteomes" id="UP001283361">
    <property type="component" value="Unassembled WGS sequence"/>
</dbReference>
<evidence type="ECO:0000256" key="1">
    <source>
        <dbReference type="SAM" id="SignalP"/>
    </source>
</evidence>
<accession>A0AAE1DSH5</accession>
<feature type="signal peptide" evidence="1">
    <location>
        <begin position="1"/>
        <end position="36"/>
    </location>
</feature>
<sequence>MQVNPEPLLTRHQTWVAQRTLLFLLMISLDLHLTDCRGVCVLYPAPVTQHLSSSPAVAHQNRAEATPESHVTRCRSFTYSTFFASSGNLRFKRHRATACHGQGLERPRDLTRVNCKWPLSWERRHSVMPDADC</sequence>
<name>A0AAE1DSH5_9GAST</name>
<comment type="caution">
    <text evidence="2">The sequence shown here is derived from an EMBL/GenBank/DDBJ whole genome shotgun (WGS) entry which is preliminary data.</text>
</comment>
<evidence type="ECO:0000313" key="2">
    <source>
        <dbReference type="EMBL" id="KAK3781426.1"/>
    </source>
</evidence>
<reference evidence="2" key="1">
    <citation type="journal article" date="2023" name="G3 (Bethesda)">
        <title>A reference genome for the long-term kleptoplast-retaining sea slug Elysia crispata morphotype clarki.</title>
        <authorList>
            <person name="Eastman K.E."/>
            <person name="Pendleton A.L."/>
            <person name="Shaikh M.A."/>
            <person name="Suttiyut T."/>
            <person name="Ogas R."/>
            <person name="Tomko P."/>
            <person name="Gavelis G."/>
            <person name="Widhalm J.R."/>
            <person name="Wisecaver J.H."/>
        </authorList>
    </citation>
    <scope>NUCLEOTIDE SEQUENCE</scope>
    <source>
        <strain evidence="2">ECLA1</strain>
    </source>
</reference>
<dbReference type="EMBL" id="JAWDGP010002624">
    <property type="protein sequence ID" value="KAK3781426.1"/>
    <property type="molecule type" value="Genomic_DNA"/>
</dbReference>
<gene>
    <name evidence="2" type="ORF">RRG08_019052</name>
</gene>
<proteinExistence type="predicted"/>
<evidence type="ECO:0000313" key="3">
    <source>
        <dbReference type="Proteomes" id="UP001283361"/>
    </source>
</evidence>
<protein>
    <recommendedName>
        <fullName evidence="4">Secreted protein</fullName>
    </recommendedName>
</protein>
<feature type="chain" id="PRO_5042152929" description="Secreted protein" evidence="1">
    <location>
        <begin position="37"/>
        <end position="133"/>
    </location>
</feature>
<dbReference type="AlphaFoldDB" id="A0AAE1DSH5"/>
<organism evidence="2 3">
    <name type="scientific">Elysia crispata</name>
    <name type="common">lettuce slug</name>
    <dbReference type="NCBI Taxonomy" id="231223"/>
    <lineage>
        <taxon>Eukaryota</taxon>
        <taxon>Metazoa</taxon>
        <taxon>Spiralia</taxon>
        <taxon>Lophotrochozoa</taxon>
        <taxon>Mollusca</taxon>
        <taxon>Gastropoda</taxon>
        <taxon>Heterobranchia</taxon>
        <taxon>Euthyneura</taxon>
        <taxon>Panpulmonata</taxon>
        <taxon>Sacoglossa</taxon>
        <taxon>Placobranchoidea</taxon>
        <taxon>Plakobranchidae</taxon>
        <taxon>Elysia</taxon>
    </lineage>
</organism>